<dbReference type="OrthoDB" id="9782846at2"/>
<evidence type="ECO:0000313" key="3">
    <source>
        <dbReference type="EMBL" id="TNJ66106.1"/>
    </source>
</evidence>
<dbReference type="PANTHER" id="PTHR43649">
    <property type="entry name" value="ARABINOSE-BINDING PROTEIN-RELATED"/>
    <property type="match status" value="1"/>
</dbReference>
<dbReference type="Pfam" id="PF01547">
    <property type="entry name" value="SBP_bac_1"/>
    <property type="match status" value="1"/>
</dbReference>
<protein>
    <submittedName>
        <fullName evidence="3">Extracellular solute-binding protein</fullName>
    </submittedName>
</protein>
<dbReference type="AlphaFoldDB" id="A0A5C4TBW7"/>
<proteinExistence type="predicted"/>
<keyword evidence="4" id="KW-1185">Reference proteome</keyword>
<feature type="region of interest" description="Disordered" evidence="1">
    <location>
        <begin position="46"/>
        <end position="65"/>
    </location>
</feature>
<name>A0A5C4TBW7_9BACL</name>
<keyword evidence="2" id="KW-0732">Signal</keyword>
<comment type="caution">
    <text evidence="3">The sequence shown here is derived from an EMBL/GenBank/DDBJ whole genome shotgun (WGS) entry which is preliminary data.</text>
</comment>
<accession>A0A5C4TBW7</accession>
<reference evidence="3 4" key="1">
    <citation type="submission" date="2019-05" db="EMBL/GenBank/DDBJ databases">
        <title>We sequenced the genome of Paenibacillus hemerocallicola KCTC 33185 for further insight into its adaptation and study the phylogeny of Paenibacillus.</title>
        <authorList>
            <person name="Narsing Rao M.P."/>
        </authorList>
    </citation>
    <scope>NUCLEOTIDE SEQUENCE [LARGE SCALE GENOMIC DNA]</scope>
    <source>
        <strain evidence="3 4">KCTC 33185</strain>
    </source>
</reference>
<feature type="signal peptide" evidence="2">
    <location>
        <begin position="1"/>
        <end position="48"/>
    </location>
</feature>
<evidence type="ECO:0000313" key="4">
    <source>
        <dbReference type="Proteomes" id="UP000307943"/>
    </source>
</evidence>
<evidence type="ECO:0000256" key="2">
    <source>
        <dbReference type="SAM" id="SignalP"/>
    </source>
</evidence>
<dbReference type="Gene3D" id="3.40.190.10">
    <property type="entry name" value="Periplasmic binding protein-like II"/>
    <property type="match status" value="1"/>
</dbReference>
<dbReference type="InterPro" id="IPR050490">
    <property type="entry name" value="Bact_solute-bd_prot1"/>
</dbReference>
<dbReference type="EMBL" id="VDCQ01000013">
    <property type="protein sequence ID" value="TNJ66106.1"/>
    <property type="molecule type" value="Genomic_DNA"/>
</dbReference>
<dbReference type="PANTHER" id="PTHR43649:SF17">
    <property type="entry name" value="ABC TRANSPORTER SOLUTE BINDING PROTEIN-SUGAR TRANSPORT"/>
    <property type="match status" value="1"/>
</dbReference>
<organism evidence="3 4">
    <name type="scientific">Paenibacillus hemerocallicola</name>
    <dbReference type="NCBI Taxonomy" id="1172614"/>
    <lineage>
        <taxon>Bacteria</taxon>
        <taxon>Bacillati</taxon>
        <taxon>Bacillota</taxon>
        <taxon>Bacilli</taxon>
        <taxon>Bacillales</taxon>
        <taxon>Paenibacillaceae</taxon>
        <taxon>Paenibacillus</taxon>
    </lineage>
</organism>
<dbReference type="Proteomes" id="UP000307943">
    <property type="component" value="Unassembled WGS sequence"/>
</dbReference>
<dbReference type="SUPFAM" id="SSF53850">
    <property type="entry name" value="Periplasmic binding protein-like II"/>
    <property type="match status" value="1"/>
</dbReference>
<gene>
    <name evidence="3" type="ORF">FE784_11855</name>
</gene>
<sequence length="446" mass="50450">MRRTQPIGRDLRRILFMKRTTSFSTPLARTALLLSIALLFGCSNQAGSQPESPKPAEATAQKEEKKEPVTLRMVWTGTQQSVEESILNNPIVKEKFAHVTFEYYQTGELEKLIATGVTPDFINVTDSYLPKIEEVGLVGDLNDLLKKSKYDLSKFPSYWIDKLKAFSVKGELWAVPQEVPENANAAVTPYVLVYNKDIFDKFAVPYPTDKMTWDQVIELAKRFNRNDGGTQYRGLQIQNYADVVLAANNPTYITKDDRVDLSGQKWQDHLRILRAAYEANGNWMPFPGQIADWTKEANIAMFAGHAGALILNPQNFPDINWDLATYPIFRDGKLAVPGALGVYVIPSTSKHKELVLEFIKTLQSPEFKASKPDQWKNAVLLTKNAKAYTGIPESLYIASKWDTVVTTILRKKLAEFLISGKDINTTLNETQEEIKKFIDSKKMEQK</sequence>
<evidence type="ECO:0000256" key="1">
    <source>
        <dbReference type="SAM" id="MobiDB-lite"/>
    </source>
</evidence>
<feature type="chain" id="PRO_5039082652" evidence="2">
    <location>
        <begin position="49"/>
        <end position="446"/>
    </location>
</feature>
<dbReference type="InterPro" id="IPR006059">
    <property type="entry name" value="SBP"/>
</dbReference>